<organism evidence="3 4">
    <name type="scientific">Thalassotalea algicola</name>
    <dbReference type="NCBI Taxonomy" id="2716224"/>
    <lineage>
        <taxon>Bacteria</taxon>
        <taxon>Pseudomonadati</taxon>
        <taxon>Pseudomonadota</taxon>
        <taxon>Gammaproteobacteria</taxon>
        <taxon>Alteromonadales</taxon>
        <taxon>Colwelliaceae</taxon>
        <taxon>Thalassotalea</taxon>
    </lineage>
</organism>
<feature type="transmembrane region" description="Helical" evidence="2">
    <location>
        <begin position="32"/>
        <end position="53"/>
    </location>
</feature>
<name>A0A7Y0Q717_9GAMM</name>
<dbReference type="EMBL" id="JABBXH010000001">
    <property type="protein sequence ID" value="NMP30575.1"/>
    <property type="molecule type" value="Genomic_DNA"/>
</dbReference>
<evidence type="ECO:0000256" key="2">
    <source>
        <dbReference type="SAM" id="Phobius"/>
    </source>
</evidence>
<reference evidence="3 4" key="1">
    <citation type="submission" date="2020-04" db="EMBL/GenBank/DDBJ databases">
        <title>Thalassotalea sp. M1531, isolated from the surface of marine red alga.</title>
        <authorList>
            <person name="Pang L."/>
            <person name="Lu D.-C."/>
        </authorList>
    </citation>
    <scope>NUCLEOTIDE SEQUENCE [LARGE SCALE GENOMIC DNA]</scope>
    <source>
        <strain evidence="3 4">M1531</strain>
    </source>
</reference>
<keyword evidence="2" id="KW-1133">Transmembrane helix</keyword>
<comment type="caution">
    <text evidence="3">The sequence shown here is derived from an EMBL/GenBank/DDBJ whole genome shotgun (WGS) entry which is preliminary data.</text>
</comment>
<evidence type="ECO:0000313" key="4">
    <source>
        <dbReference type="Proteomes" id="UP000568664"/>
    </source>
</evidence>
<dbReference type="RefSeq" id="WP_169073869.1">
    <property type="nucleotide sequence ID" value="NZ_JABBXH010000001.1"/>
</dbReference>
<gene>
    <name evidence="3" type="ORF">HII17_03280</name>
</gene>
<evidence type="ECO:0000313" key="3">
    <source>
        <dbReference type="EMBL" id="NMP30575.1"/>
    </source>
</evidence>
<sequence length="323" mass="36262">MTVATVSNHFTEQERFQELGDLFKPSPQDKRFTQILSLLLVVYLVFAIVVPLLEQAEVPREVKEQIPPQLAKILLKEKQLPLPEKKPPLPEPEKVEPELKEEVKEQPPEKPPVVPQQTREAAREKAQTSGLAAMKDELFSMREAFEVKPAAQTKLEQTNTQETKVKRKLLAGAANKQSDGASAAEITQTVTSDELSTKNTQHIRLAEEEVLASEGAMAEQDALAAQAGQRSEISLRRTLESNKARLYALYNRALRKDPFLKGKVMFEIEIQPNGSVSKVVIKSSELNNAKLERQLTVILKSIKFPQEAVYIMTTIWSIDFLPS</sequence>
<feature type="compositionally biased region" description="Basic and acidic residues" evidence="1">
    <location>
        <begin position="82"/>
        <end position="108"/>
    </location>
</feature>
<dbReference type="NCBIfam" id="NF033768">
    <property type="entry name" value="myxo_SS_tail"/>
    <property type="match status" value="1"/>
</dbReference>
<keyword evidence="2" id="KW-0812">Transmembrane</keyword>
<proteinExistence type="predicted"/>
<evidence type="ECO:0000256" key="1">
    <source>
        <dbReference type="SAM" id="MobiDB-lite"/>
    </source>
</evidence>
<protein>
    <submittedName>
        <fullName evidence="3">AgmX/PglI C-terminal domain-containing protein</fullName>
    </submittedName>
</protein>
<dbReference type="InterPro" id="IPR049806">
    <property type="entry name" value="MasK-like_C"/>
</dbReference>
<feature type="region of interest" description="Disordered" evidence="1">
    <location>
        <begin position="82"/>
        <end position="129"/>
    </location>
</feature>
<keyword evidence="4" id="KW-1185">Reference proteome</keyword>
<dbReference type="AlphaFoldDB" id="A0A7Y0Q717"/>
<accession>A0A7Y0Q717</accession>
<keyword evidence="2" id="KW-0472">Membrane</keyword>
<dbReference type="Proteomes" id="UP000568664">
    <property type="component" value="Unassembled WGS sequence"/>
</dbReference>